<accession>A0A0G4JYR7</accession>
<organism evidence="2 3">
    <name type="scientific">Brenneria goodwinii</name>
    <dbReference type="NCBI Taxonomy" id="1109412"/>
    <lineage>
        <taxon>Bacteria</taxon>
        <taxon>Pseudomonadati</taxon>
        <taxon>Pseudomonadota</taxon>
        <taxon>Gammaproteobacteria</taxon>
        <taxon>Enterobacterales</taxon>
        <taxon>Pectobacteriaceae</taxon>
        <taxon>Brenneria</taxon>
    </lineage>
</organism>
<dbReference type="AlphaFoldDB" id="A0A0G4JYR7"/>
<keyword evidence="3" id="KW-1185">Reference proteome</keyword>
<name>A0A0G4JYR7_9GAMM</name>
<evidence type="ECO:0000256" key="1">
    <source>
        <dbReference type="SAM" id="Phobius"/>
    </source>
</evidence>
<dbReference type="Proteomes" id="UP000044377">
    <property type="component" value="Unassembled WGS sequence"/>
</dbReference>
<reference evidence="3" key="1">
    <citation type="submission" date="2015-01" db="EMBL/GenBank/DDBJ databases">
        <authorList>
            <person name="Paterson Steve"/>
        </authorList>
    </citation>
    <scope>NUCLEOTIDE SEQUENCE [LARGE SCALE GENOMIC DNA]</scope>
    <source>
        <strain evidence="3">OBR1</strain>
    </source>
</reference>
<sequence length="51" mass="5427">MRFSVLINSEGSCAAVIAAVPREDFMKKLLLLSGMSLVFLLSGCLSIGSHI</sequence>
<gene>
    <name evidence="2" type="ORF">BN1221_03349</name>
</gene>
<evidence type="ECO:0000313" key="3">
    <source>
        <dbReference type="Proteomes" id="UP000044377"/>
    </source>
</evidence>
<protein>
    <submittedName>
        <fullName evidence="2">Uncharacterized protein</fullName>
    </submittedName>
</protein>
<proteinExistence type="predicted"/>
<keyword evidence="1" id="KW-1133">Transmembrane helix</keyword>
<keyword evidence="1" id="KW-0472">Membrane</keyword>
<dbReference type="EMBL" id="CGIG01000001">
    <property type="protein sequence ID" value="CPR18691.1"/>
    <property type="molecule type" value="Genomic_DNA"/>
</dbReference>
<feature type="transmembrane region" description="Helical" evidence="1">
    <location>
        <begin position="29"/>
        <end position="48"/>
    </location>
</feature>
<evidence type="ECO:0000313" key="2">
    <source>
        <dbReference type="EMBL" id="CPR18691.1"/>
    </source>
</evidence>
<keyword evidence="1" id="KW-0812">Transmembrane</keyword>